<dbReference type="HOGENOM" id="CLU_032548_1_1_6"/>
<gene>
    <name evidence="2" type="ORF">LT40_08990</name>
</gene>
<dbReference type="EMBL" id="CP009533">
    <property type="protein sequence ID" value="AIS17525.1"/>
    <property type="molecule type" value="Genomic_DNA"/>
</dbReference>
<dbReference type="Pfam" id="PF13175">
    <property type="entry name" value="AAA_15"/>
    <property type="match status" value="1"/>
</dbReference>
<dbReference type="Gene3D" id="3.40.50.300">
    <property type="entry name" value="P-loop containing nucleotide triphosphate hydrolases"/>
    <property type="match status" value="1"/>
</dbReference>
<organism evidence="2 3">
    <name type="scientific">Pseudomonas rhizosphaerae</name>
    <dbReference type="NCBI Taxonomy" id="216142"/>
    <lineage>
        <taxon>Bacteria</taxon>
        <taxon>Pseudomonadati</taxon>
        <taxon>Pseudomonadota</taxon>
        <taxon>Gammaproteobacteria</taxon>
        <taxon>Pseudomonadales</taxon>
        <taxon>Pseudomonadaceae</taxon>
        <taxon>Pseudomonas</taxon>
    </lineage>
</organism>
<feature type="domain" description="Endonuclease GajA/Old nuclease/RecF-like AAA" evidence="1">
    <location>
        <begin position="1"/>
        <end position="491"/>
    </location>
</feature>
<evidence type="ECO:0000313" key="3">
    <source>
        <dbReference type="Proteomes" id="UP000029499"/>
    </source>
</evidence>
<dbReference type="Proteomes" id="UP000029499">
    <property type="component" value="Chromosome"/>
</dbReference>
<dbReference type="SUPFAM" id="SSF52540">
    <property type="entry name" value="P-loop containing nucleoside triphosphate hydrolases"/>
    <property type="match status" value="1"/>
</dbReference>
<sequence length="570" mass="63983">MISTFSGSNYKAFKDFKLELRPLTVLLGANSSGKSALINSLLMLSQSADSTLISESPLRLNGNKTGMGETLNIIKDKNPANRLSFSFELSQRDNIRKKISEAKTAILQDHDTVIRFMSHFASSQSSKGVPASPSALVAFRKLLPKLEDITFRSRESSISIAKIKDFKLIYLKLIKHYRAIMGGVRVSPNLPEAYFNLTHSASLKKIEDCFTGYLELPSAKITPFKVSYSFAYNKRLECLQVVEYIQYNKLGGVIFGYKKEGNNSDIFSDVIDPSVLSRSRSELLKLISPDSLVFMKHATELNRSFGSFSSLEGSSSPFAAILSRMVNITSKHVLSALSGLQVNHVSPLRAFPQRYYLLDKSVHHTKLNVLDGTELAEVLKNNPTIKDNINLLLAPFNIGIDIVKVNDIIYKIVVNQDDVDLELTDVGFGISQALPILVQAYLSPAGSLTIIEQPEIHLHPNMQAWLTDAVIKIALSERKRFLIETHSDALIRRIRLRIVDDSSALTEDDVKIYHLHRDRINRHTLLDDIKISDNGDIKWPKDFMDVEIKDTIKIQQLKYAKVNKDSEVQS</sequence>
<dbReference type="OrthoDB" id="3322489at2"/>
<reference evidence="2 3" key="1">
    <citation type="journal article" date="2015" name="J. Biotechnol.">
        <title>Complete genome sequence of Pseudomonas rhizosphaerae IH5T (=DSM 16299T), a phosphate-solubilizing rhizobacterium for bacterial biofertilizer.</title>
        <authorList>
            <person name="Kwak Y."/>
            <person name="Jung B.K."/>
            <person name="Shin J.H."/>
        </authorList>
    </citation>
    <scope>NUCLEOTIDE SEQUENCE [LARGE SCALE GENOMIC DNA]</scope>
    <source>
        <strain evidence="2">DSM 16299</strain>
    </source>
</reference>
<evidence type="ECO:0000313" key="2">
    <source>
        <dbReference type="EMBL" id="AIS17525.1"/>
    </source>
</evidence>
<evidence type="ECO:0000259" key="1">
    <source>
        <dbReference type="Pfam" id="PF13175"/>
    </source>
</evidence>
<dbReference type="AlphaFoldDB" id="A0A089YUV9"/>
<dbReference type="InterPro" id="IPR027417">
    <property type="entry name" value="P-loop_NTPase"/>
</dbReference>
<dbReference type="eggNOG" id="COG4938">
    <property type="taxonomic scope" value="Bacteria"/>
</dbReference>
<protein>
    <recommendedName>
        <fullName evidence="1">Endonuclease GajA/Old nuclease/RecF-like AAA domain-containing protein</fullName>
    </recommendedName>
</protein>
<dbReference type="PANTHER" id="PTHR43581:SF2">
    <property type="entry name" value="EXCINUCLEASE ATPASE SUBUNIT"/>
    <property type="match status" value="1"/>
</dbReference>
<dbReference type="PANTHER" id="PTHR43581">
    <property type="entry name" value="ATP/GTP PHOSPHATASE"/>
    <property type="match status" value="1"/>
</dbReference>
<keyword evidence="3" id="KW-1185">Reference proteome</keyword>
<dbReference type="KEGG" id="prh:LT40_08990"/>
<name>A0A089YUV9_9PSED</name>
<proteinExistence type="predicted"/>
<dbReference type="InterPro" id="IPR041685">
    <property type="entry name" value="AAA_GajA/Old/RecF-like"/>
</dbReference>
<accession>A0A089YUV9</accession>
<dbReference type="InterPro" id="IPR051396">
    <property type="entry name" value="Bact_Antivir_Def_Nuclease"/>
</dbReference>